<evidence type="ECO:0000256" key="3">
    <source>
        <dbReference type="ARBA" id="ARBA00022448"/>
    </source>
</evidence>
<evidence type="ECO:0000256" key="8">
    <source>
        <dbReference type="SAM" id="Coils"/>
    </source>
</evidence>
<protein>
    <submittedName>
        <fullName evidence="10">TolC family protein</fullName>
    </submittedName>
</protein>
<dbReference type="GO" id="GO:1990281">
    <property type="term" value="C:efflux pump complex"/>
    <property type="evidence" value="ECO:0007669"/>
    <property type="project" value="TreeGrafter"/>
</dbReference>
<evidence type="ECO:0000256" key="6">
    <source>
        <dbReference type="ARBA" id="ARBA00023136"/>
    </source>
</evidence>
<evidence type="ECO:0000256" key="7">
    <source>
        <dbReference type="ARBA" id="ARBA00023237"/>
    </source>
</evidence>
<keyword evidence="7" id="KW-0998">Cell outer membrane</keyword>
<keyword evidence="6" id="KW-0472">Membrane</keyword>
<evidence type="ECO:0000313" key="11">
    <source>
        <dbReference type="Proteomes" id="UP000823597"/>
    </source>
</evidence>
<evidence type="ECO:0000256" key="5">
    <source>
        <dbReference type="ARBA" id="ARBA00022692"/>
    </source>
</evidence>
<gene>
    <name evidence="10" type="ORF">IAB93_01900</name>
</gene>
<dbReference type="GO" id="GO:0015288">
    <property type="term" value="F:porin activity"/>
    <property type="evidence" value="ECO:0007669"/>
    <property type="project" value="TreeGrafter"/>
</dbReference>
<dbReference type="InterPro" id="IPR003423">
    <property type="entry name" value="OMP_efflux"/>
</dbReference>
<dbReference type="GO" id="GO:0015562">
    <property type="term" value="F:efflux transmembrane transporter activity"/>
    <property type="evidence" value="ECO:0007669"/>
    <property type="project" value="InterPro"/>
</dbReference>
<comment type="caution">
    <text evidence="10">The sequence shown here is derived from an EMBL/GenBank/DDBJ whole genome shotgun (WGS) entry which is preliminary data.</text>
</comment>
<evidence type="ECO:0000256" key="2">
    <source>
        <dbReference type="ARBA" id="ARBA00007613"/>
    </source>
</evidence>
<evidence type="ECO:0000256" key="9">
    <source>
        <dbReference type="SAM" id="SignalP"/>
    </source>
</evidence>
<evidence type="ECO:0000256" key="1">
    <source>
        <dbReference type="ARBA" id="ARBA00004442"/>
    </source>
</evidence>
<feature type="signal peptide" evidence="9">
    <location>
        <begin position="1"/>
        <end position="21"/>
    </location>
</feature>
<organism evidence="10 11">
    <name type="scientific">Candidatus Merdivivens pullistercoris</name>
    <dbReference type="NCBI Taxonomy" id="2840873"/>
    <lineage>
        <taxon>Bacteria</taxon>
        <taxon>Pseudomonadati</taxon>
        <taxon>Bacteroidota</taxon>
        <taxon>Bacteroidia</taxon>
        <taxon>Bacteroidales</taxon>
        <taxon>Muribaculaceae</taxon>
        <taxon>Muribaculaceae incertae sedis</taxon>
        <taxon>Candidatus Merdivivens</taxon>
    </lineage>
</organism>
<feature type="chain" id="PRO_5039391348" evidence="9">
    <location>
        <begin position="22"/>
        <end position="503"/>
    </location>
</feature>
<keyword evidence="8" id="KW-0175">Coiled coil</keyword>
<comment type="similarity">
    <text evidence="2">Belongs to the outer membrane factor (OMF) (TC 1.B.17) family.</text>
</comment>
<dbReference type="SUPFAM" id="SSF56954">
    <property type="entry name" value="Outer membrane efflux proteins (OEP)"/>
    <property type="match status" value="1"/>
</dbReference>
<keyword evidence="5" id="KW-0812">Transmembrane</keyword>
<keyword evidence="4" id="KW-1134">Transmembrane beta strand</keyword>
<name>A0A9D9N953_9BACT</name>
<proteinExistence type="inferred from homology"/>
<reference evidence="10" key="2">
    <citation type="journal article" date="2021" name="PeerJ">
        <title>Extensive microbial diversity within the chicken gut microbiome revealed by metagenomics and culture.</title>
        <authorList>
            <person name="Gilroy R."/>
            <person name="Ravi A."/>
            <person name="Getino M."/>
            <person name="Pursley I."/>
            <person name="Horton D.L."/>
            <person name="Alikhan N.F."/>
            <person name="Baker D."/>
            <person name="Gharbi K."/>
            <person name="Hall N."/>
            <person name="Watson M."/>
            <person name="Adriaenssens E.M."/>
            <person name="Foster-Nyarko E."/>
            <person name="Jarju S."/>
            <person name="Secka A."/>
            <person name="Antonio M."/>
            <person name="Oren A."/>
            <person name="Chaudhuri R.R."/>
            <person name="La Ragione R."/>
            <person name="Hildebrand F."/>
            <person name="Pallen M.J."/>
        </authorList>
    </citation>
    <scope>NUCLEOTIDE SEQUENCE</scope>
    <source>
        <strain evidence="10">10037</strain>
    </source>
</reference>
<dbReference type="InterPro" id="IPR051906">
    <property type="entry name" value="TolC-like"/>
</dbReference>
<feature type="coiled-coil region" evidence="8">
    <location>
        <begin position="61"/>
        <end position="88"/>
    </location>
</feature>
<dbReference type="PANTHER" id="PTHR30026">
    <property type="entry name" value="OUTER MEMBRANE PROTEIN TOLC"/>
    <property type="match status" value="1"/>
</dbReference>
<accession>A0A9D9N953</accession>
<keyword evidence="9" id="KW-0732">Signal</keyword>
<dbReference type="Pfam" id="PF02321">
    <property type="entry name" value="OEP"/>
    <property type="match status" value="1"/>
</dbReference>
<reference evidence="10" key="1">
    <citation type="submission" date="2020-10" db="EMBL/GenBank/DDBJ databases">
        <authorList>
            <person name="Gilroy R."/>
        </authorList>
    </citation>
    <scope>NUCLEOTIDE SEQUENCE</scope>
    <source>
        <strain evidence="10">10037</strain>
    </source>
</reference>
<dbReference type="GO" id="GO:0009279">
    <property type="term" value="C:cell outer membrane"/>
    <property type="evidence" value="ECO:0007669"/>
    <property type="project" value="UniProtKB-SubCell"/>
</dbReference>
<dbReference type="Proteomes" id="UP000823597">
    <property type="component" value="Unassembled WGS sequence"/>
</dbReference>
<keyword evidence="3" id="KW-0813">Transport</keyword>
<dbReference type="PANTHER" id="PTHR30026:SF20">
    <property type="entry name" value="OUTER MEMBRANE PROTEIN TOLC"/>
    <property type="match status" value="1"/>
</dbReference>
<dbReference type="Gene3D" id="1.20.1600.10">
    <property type="entry name" value="Outer membrane efflux proteins (OEP)"/>
    <property type="match status" value="1"/>
</dbReference>
<sequence length="503" mass="56067">MIKRLVLALPLFLTVAVAASAQVTGTSRMEPGDVFLQDDGPVSRNAGAVWHFNADSCRLRAIAANAAVENADLNVEAAKEKKKAAVAKYFPSVTANVSAFMMHDYMLDVSSSDLSDGSLSMEVYTEGQDLESYINENLDQIAPFFEQFGIDIKQEVNDFVSGLSYNASLQMVKKGVSASVVAVQPLYSGGRIINGNKLARVGIEAAQVQRSMAVKEVGYGAEQRYWLLVSLNEKMKTLDAMSALVDTLYKDVEAAYEAGLVGMNDLLKVELKRNELLSSKTTLQNAIVLANMSLCQYVGLPLEDRIVPEDALDEMSALPGMPVIPDSADVSMRDEYRLLDLKVEAEKYKKRLILGESLPQLGIGAGYFYGNLWGRNMNNAGVFVTLSIPVSSWWDNTFNYRKQRIMERIAVNERRDYRDLLSLQVRQAWDEICSLNRQIGIYRQTIEQARENLKVNSDYYGSGMVPLSDLLEAQAIYQQSVGQYVDKCIDYKLKVLEYNQMID</sequence>
<evidence type="ECO:0000313" key="10">
    <source>
        <dbReference type="EMBL" id="MBO8464734.1"/>
    </source>
</evidence>
<dbReference type="AlphaFoldDB" id="A0A9D9N953"/>
<comment type="subcellular location">
    <subcellularLocation>
        <location evidence="1">Cell outer membrane</location>
    </subcellularLocation>
</comment>
<evidence type="ECO:0000256" key="4">
    <source>
        <dbReference type="ARBA" id="ARBA00022452"/>
    </source>
</evidence>
<dbReference type="EMBL" id="JADIME010000019">
    <property type="protein sequence ID" value="MBO8464734.1"/>
    <property type="molecule type" value="Genomic_DNA"/>
</dbReference>